<dbReference type="Gene3D" id="1.10.443.10">
    <property type="entry name" value="Intergrase catalytic core"/>
    <property type="match status" value="1"/>
</dbReference>
<proteinExistence type="inferred from homology"/>
<evidence type="ECO:0000313" key="7">
    <source>
        <dbReference type="Proteomes" id="UP000549616"/>
    </source>
</evidence>
<comment type="similarity">
    <text evidence="1">Belongs to the 'phage' integrase family.</text>
</comment>
<dbReference type="EMBL" id="JACCFK010000002">
    <property type="protein sequence ID" value="NYI93515.1"/>
    <property type="molecule type" value="Genomic_DNA"/>
</dbReference>
<dbReference type="RefSeq" id="WP_179777679.1">
    <property type="nucleotide sequence ID" value="NZ_JACCFK010000002.1"/>
</dbReference>
<protein>
    <submittedName>
        <fullName evidence="6">Integrase</fullName>
    </submittedName>
</protein>
<evidence type="ECO:0000256" key="2">
    <source>
        <dbReference type="ARBA" id="ARBA00022908"/>
    </source>
</evidence>
<dbReference type="InterPro" id="IPR013762">
    <property type="entry name" value="Integrase-like_cat_sf"/>
</dbReference>
<keyword evidence="7" id="KW-1185">Reference proteome</keyword>
<accession>A0A853BFI7</accession>
<dbReference type="AlphaFoldDB" id="A0A853BFI7"/>
<dbReference type="Pfam" id="PF22022">
    <property type="entry name" value="Phage_int_M"/>
    <property type="match status" value="1"/>
</dbReference>
<dbReference type="Proteomes" id="UP000549616">
    <property type="component" value="Unassembled WGS sequence"/>
</dbReference>
<name>A0A853BFI7_9PSEU</name>
<dbReference type="Gene3D" id="1.10.150.130">
    <property type="match status" value="1"/>
</dbReference>
<comment type="caution">
    <text evidence="6">The sequence shown here is derived from an EMBL/GenBank/DDBJ whole genome shotgun (WGS) entry which is preliminary data.</text>
</comment>
<dbReference type="SUPFAM" id="SSF56349">
    <property type="entry name" value="DNA breaking-rejoining enzymes"/>
    <property type="match status" value="1"/>
</dbReference>
<dbReference type="Pfam" id="PF00589">
    <property type="entry name" value="Phage_integrase"/>
    <property type="match status" value="1"/>
</dbReference>
<feature type="domain" description="Tyr recombinase" evidence="5">
    <location>
        <begin position="182"/>
        <end position="391"/>
    </location>
</feature>
<dbReference type="GO" id="GO:0015074">
    <property type="term" value="P:DNA integration"/>
    <property type="evidence" value="ECO:0007669"/>
    <property type="project" value="UniProtKB-KW"/>
</dbReference>
<evidence type="ECO:0000256" key="3">
    <source>
        <dbReference type="ARBA" id="ARBA00023125"/>
    </source>
</evidence>
<evidence type="ECO:0000256" key="4">
    <source>
        <dbReference type="ARBA" id="ARBA00023172"/>
    </source>
</evidence>
<dbReference type="InterPro" id="IPR002104">
    <property type="entry name" value="Integrase_catalytic"/>
</dbReference>
<dbReference type="InterPro" id="IPR050808">
    <property type="entry name" value="Phage_Integrase"/>
</dbReference>
<organism evidence="6 7">
    <name type="scientific">Amycolatopsis endophytica</name>
    <dbReference type="NCBI Taxonomy" id="860233"/>
    <lineage>
        <taxon>Bacteria</taxon>
        <taxon>Bacillati</taxon>
        <taxon>Actinomycetota</taxon>
        <taxon>Actinomycetes</taxon>
        <taxon>Pseudonocardiales</taxon>
        <taxon>Pseudonocardiaceae</taxon>
        <taxon>Amycolatopsis</taxon>
    </lineage>
</organism>
<keyword evidence="4" id="KW-0233">DNA recombination</keyword>
<dbReference type="GO" id="GO:0006310">
    <property type="term" value="P:DNA recombination"/>
    <property type="evidence" value="ECO:0007669"/>
    <property type="project" value="UniProtKB-KW"/>
</dbReference>
<dbReference type="PROSITE" id="PS51898">
    <property type="entry name" value="TYR_RECOMBINASE"/>
    <property type="match status" value="1"/>
</dbReference>
<dbReference type="InterPro" id="IPR011010">
    <property type="entry name" value="DNA_brk_join_enz"/>
</dbReference>
<keyword evidence="2" id="KW-0229">DNA integration</keyword>
<dbReference type="PANTHER" id="PTHR30629:SF2">
    <property type="entry name" value="PROPHAGE INTEGRASE INTS-RELATED"/>
    <property type="match status" value="1"/>
</dbReference>
<evidence type="ECO:0000313" key="6">
    <source>
        <dbReference type="EMBL" id="NYI93515.1"/>
    </source>
</evidence>
<dbReference type="PANTHER" id="PTHR30629">
    <property type="entry name" value="PROPHAGE INTEGRASE"/>
    <property type="match status" value="1"/>
</dbReference>
<dbReference type="InterPro" id="IPR053876">
    <property type="entry name" value="Phage_int_M"/>
</dbReference>
<evidence type="ECO:0000259" key="5">
    <source>
        <dbReference type="PROSITE" id="PS51898"/>
    </source>
</evidence>
<dbReference type="GO" id="GO:0003677">
    <property type="term" value="F:DNA binding"/>
    <property type="evidence" value="ECO:0007669"/>
    <property type="project" value="UniProtKB-KW"/>
</dbReference>
<keyword evidence="3" id="KW-0238">DNA-binding</keyword>
<sequence>MPRPPLPIGTYGLIRVRRIAPRKWKAIAQFRMPDGRIKTVSRIGRSKTDAENRLKEAMTTLAAEVRGGEISGDTRMKRIAEVWTAELAREAKLGDRSPNTVRHYRGQLKNWVLPAVGELQARELTVTWCDRLVKKVHDATSHDTAKSVRAVLTGLCGYAVRHGAMTVNPAKSIGRLARGEEKEVVALNQEQRNDLLAKLERLAEKKSTDTTGRSLGPRAQVWRDLPDIVRTMLATGVRLGELLALTGDDVDPQERIVAVGNHLIRVTGVGLVRVANRKGNRPGLLLRVPKWSVPMLRARKLASGGGPLFQAWNGDWLDPSNTINRVREAFEEAGYGWVTSHVFRKTVASVLDDADLPLSAIADQLGNTQKVADKHYRKRRVANEASAAALETMFDEAPGT</sequence>
<dbReference type="InterPro" id="IPR010998">
    <property type="entry name" value="Integrase_recombinase_N"/>
</dbReference>
<gene>
    <name evidence="6" type="ORF">HNR02_006890</name>
</gene>
<evidence type="ECO:0000256" key="1">
    <source>
        <dbReference type="ARBA" id="ARBA00008857"/>
    </source>
</evidence>
<reference evidence="6 7" key="1">
    <citation type="submission" date="2020-07" db="EMBL/GenBank/DDBJ databases">
        <title>Sequencing the genomes of 1000 actinobacteria strains.</title>
        <authorList>
            <person name="Klenk H.-P."/>
        </authorList>
    </citation>
    <scope>NUCLEOTIDE SEQUENCE [LARGE SCALE GENOMIC DNA]</scope>
    <source>
        <strain evidence="6 7">DSM 104006</strain>
    </source>
</reference>